<evidence type="ECO:0000256" key="1">
    <source>
        <dbReference type="ARBA" id="ARBA00022679"/>
    </source>
</evidence>
<dbReference type="Proteomes" id="UP001501047">
    <property type="component" value="Unassembled WGS sequence"/>
</dbReference>
<reference evidence="5 6" key="1">
    <citation type="journal article" date="2019" name="Int. J. Syst. Evol. Microbiol.">
        <title>The Global Catalogue of Microorganisms (GCM) 10K type strain sequencing project: providing services to taxonomists for standard genome sequencing and annotation.</title>
        <authorList>
            <consortium name="The Broad Institute Genomics Platform"/>
            <consortium name="The Broad Institute Genome Sequencing Center for Infectious Disease"/>
            <person name="Wu L."/>
            <person name="Ma J."/>
        </authorList>
    </citation>
    <scope>NUCLEOTIDE SEQUENCE [LARGE SCALE GENOMIC DNA]</scope>
    <source>
        <strain evidence="5 6">JCM 1417</strain>
    </source>
</reference>
<name>A0ABN1KGQ8_CLOSU</name>
<dbReference type="InterPro" id="IPR000182">
    <property type="entry name" value="GNAT_dom"/>
</dbReference>
<sequence>MRKLLLNGKRIYLETLTAKVDAKILQENINDFEQTKYMHEVPYPYTLEDAESYIKYLKSITDDSCIELGIFNRSTDEFIGVVSLSNINYQYENGEIGYWIRKKFWNKGYAKEATQMLIRYAFQKLNLVRIYATLQKENTGSLALLTNLGFQIEGLMRKSVKNKGKLVDRYICSLLLEDCNDIYVNVQKVIV</sequence>
<feature type="domain" description="N-acetyltransferase" evidence="4">
    <location>
        <begin position="22"/>
        <end position="177"/>
    </location>
</feature>
<dbReference type="InterPro" id="IPR016181">
    <property type="entry name" value="Acyl_CoA_acyltransferase"/>
</dbReference>
<evidence type="ECO:0000313" key="6">
    <source>
        <dbReference type="Proteomes" id="UP001501047"/>
    </source>
</evidence>
<comment type="similarity">
    <text evidence="3">Belongs to the acetyltransferase family. RimJ subfamily.</text>
</comment>
<dbReference type="PANTHER" id="PTHR43792:SF8">
    <property type="entry name" value="[RIBOSOMAL PROTEIN US5]-ALANINE N-ACETYLTRANSFERASE"/>
    <property type="match status" value="1"/>
</dbReference>
<gene>
    <name evidence="5" type="ORF">GCM10008908_02870</name>
</gene>
<evidence type="ECO:0000256" key="2">
    <source>
        <dbReference type="ARBA" id="ARBA00023315"/>
    </source>
</evidence>
<evidence type="ECO:0000256" key="3">
    <source>
        <dbReference type="ARBA" id="ARBA00038502"/>
    </source>
</evidence>
<dbReference type="InterPro" id="IPR051531">
    <property type="entry name" value="N-acetyltransferase"/>
</dbReference>
<dbReference type="Gene3D" id="3.40.630.30">
    <property type="match status" value="1"/>
</dbReference>
<protein>
    <submittedName>
        <fullName evidence="5">GNAT family N-acetyltransferase</fullName>
    </submittedName>
</protein>
<organism evidence="5 6">
    <name type="scientific">Clostridium subterminale</name>
    <dbReference type="NCBI Taxonomy" id="1550"/>
    <lineage>
        <taxon>Bacteria</taxon>
        <taxon>Bacillati</taxon>
        <taxon>Bacillota</taxon>
        <taxon>Clostridia</taxon>
        <taxon>Eubacteriales</taxon>
        <taxon>Clostridiaceae</taxon>
        <taxon>Clostridium</taxon>
    </lineage>
</organism>
<evidence type="ECO:0000259" key="4">
    <source>
        <dbReference type="PROSITE" id="PS51186"/>
    </source>
</evidence>
<proteinExistence type="inferred from homology"/>
<keyword evidence="6" id="KW-1185">Reference proteome</keyword>
<dbReference type="RefSeq" id="WP_343822948.1">
    <property type="nucleotide sequence ID" value="NZ_BAAACI010000001.1"/>
</dbReference>
<accession>A0ABN1KGQ8</accession>
<keyword evidence="1" id="KW-0808">Transferase</keyword>
<dbReference type="SUPFAM" id="SSF55729">
    <property type="entry name" value="Acyl-CoA N-acyltransferases (Nat)"/>
    <property type="match status" value="1"/>
</dbReference>
<comment type="caution">
    <text evidence="5">The sequence shown here is derived from an EMBL/GenBank/DDBJ whole genome shotgun (WGS) entry which is preliminary data.</text>
</comment>
<evidence type="ECO:0000313" key="5">
    <source>
        <dbReference type="EMBL" id="GAA0765843.1"/>
    </source>
</evidence>
<dbReference type="EMBL" id="BAAACI010000001">
    <property type="protein sequence ID" value="GAA0765843.1"/>
    <property type="molecule type" value="Genomic_DNA"/>
</dbReference>
<keyword evidence="2" id="KW-0012">Acyltransferase</keyword>
<dbReference type="PROSITE" id="PS51186">
    <property type="entry name" value="GNAT"/>
    <property type="match status" value="1"/>
</dbReference>
<dbReference type="PANTHER" id="PTHR43792">
    <property type="entry name" value="GNAT FAMILY, PUTATIVE (AFU_ORTHOLOGUE AFUA_3G00765)-RELATED-RELATED"/>
    <property type="match status" value="1"/>
</dbReference>
<dbReference type="Pfam" id="PF13302">
    <property type="entry name" value="Acetyltransf_3"/>
    <property type="match status" value="1"/>
</dbReference>